<dbReference type="Proteomes" id="UP000299102">
    <property type="component" value="Unassembled WGS sequence"/>
</dbReference>
<comment type="caution">
    <text evidence="2">The sequence shown here is derived from an EMBL/GenBank/DDBJ whole genome shotgun (WGS) entry which is preliminary data.</text>
</comment>
<evidence type="ECO:0000313" key="2">
    <source>
        <dbReference type="EMBL" id="GBP21162.1"/>
    </source>
</evidence>
<sequence length="177" mass="19706">MPMARGRPELWSARRRHGDKYLSEPRTRGVSGTDVYAGRRLQTNLPSEIDVIFCKPHRASTADPRGLCGFSGVGVRRDINYFSLTPDISPLRLADAAVIPNGYQRYAPSRRQDSTIENFSNADGSYVSMAMVSTVTKPSIRRRLTRVIEDTQVPRPHRAGERGHAAEGGPVRESEKL</sequence>
<feature type="region of interest" description="Disordered" evidence="1">
    <location>
        <begin position="151"/>
        <end position="177"/>
    </location>
</feature>
<dbReference type="EMBL" id="BGZK01000125">
    <property type="protein sequence ID" value="GBP21162.1"/>
    <property type="molecule type" value="Genomic_DNA"/>
</dbReference>
<keyword evidence="3" id="KW-1185">Reference proteome</keyword>
<gene>
    <name evidence="2" type="ORF">EVAR_11193_1</name>
</gene>
<reference evidence="2 3" key="1">
    <citation type="journal article" date="2019" name="Commun. Biol.">
        <title>The bagworm genome reveals a unique fibroin gene that provides high tensile strength.</title>
        <authorList>
            <person name="Kono N."/>
            <person name="Nakamura H."/>
            <person name="Ohtoshi R."/>
            <person name="Tomita M."/>
            <person name="Numata K."/>
            <person name="Arakawa K."/>
        </authorList>
    </citation>
    <scope>NUCLEOTIDE SEQUENCE [LARGE SCALE GENOMIC DNA]</scope>
</reference>
<evidence type="ECO:0000313" key="3">
    <source>
        <dbReference type="Proteomes" id="UP000299102"/>
    </source>
</evidence>
<feature type="compositionally biased region" description="Basic and acidic residues" evidence="1">
    <location>
        <begin position="158"/>
        <end position="177"/>
    </location>
</feature>
<evidence type="ECO:0000256" key="1">
    <source>
        <dbReference type="SAM" id="MobiDB-lite"/>
    </source>
</evidence>
<accession>A0A4C1U4A6</accession>
<dbReference type="AlphaFoldDB" id="A0A4C1U4A6"/>
<protein>
    <submittedName>
        <fullName evidence="2">Uncharacterized protein</fullName>
    </submittedName>
</protein>
<organism evidence="2 3">
    <name type="scientific">Eumeta variegata</name>
    <name type="common">Bagworm moth</name>
    <name type="synonym">Eumeta japonica</name>
    <dbReference type="NCBI Taxonomy" id="151549"/>
    <lineage>
        <taxon>Eukaryota</taxon>
        <taxon>Metazoa</taxon>
        <taxon>Ecdysozoa</taxon>
        <taxon>Arthropoda</taxon>
        <taxon>Hexapoda</taxon>
        <taxon>Insecta</taxon>
        <taxon>Pterygota</taxon>
        <taxon>Neoptera</taxon>
        <taxon>Endopterygota</taxon>
        <taxon>Lepidoptera</taxon>
        <taxon>Glossata</taxon>
        <taxon>Ditrysia</taxon>
        <taxon>Tineoidea</taxon>
        <taxon>Psychidae</taxon>
        <taxon>Oiketicinae</taxon>
        <taxon>Eumeta</taxon>
    </lineage>
</organism>
<proteinExistence type="predicted"/>
<name>A0A4C1U4A6_EUMVA</name>